<organism evidence="8 9">
    <name type="scientific">Sphingobacterium populi</name>
    <dbReference type="NCBI Taxonomy" id="1812824"/>
    <lineage>
        <taxon>Bacteria</taxon>
        <taxon>Pseudomonadati</taxon>
        <taxon>Bacteroidota</taxon>
        <taxon>Sphingobacteriia</taxon>
        <taxon>Sphingobacteriales</taxon>
        <taxon>Sphingobacteriaceae</taxon>
        <taxon>Sphingobacterium</taxon>
    </lineage>
</organism>
<dbReference type="InterPro" id="IPR033985">
    <property type="entry name" value="SusD-like_N"/>
</dbReference>
<comment type="subcellular location">
    <subcellularLocation>
        <location evidence="1">Cell outer membrane</location>
    </subcellularLocation>
</comment>
<evidence type="ECO:0000256" key="5">
    <source>
        <dbReference type="ARBA" id="ARBA00023237"/>
    </source>
</evidence>
<sequence length="448" mass="49967">MLEVNPRQSIDAASALTSKESITAATNGVYARLREVSLYGRDMIALPDVLADNTINTLAGNRLVREWNNQIGSHMSNWQQSYYGINQINLILAALEEFDTDQDYKNGIRGQNLFLRALYYHNLMRAYAYDPTAIVDAQNRGGVPIMERGAIAVEEIVYGARATIEETYAFIYRDLEEAYELIPVANNSRGPFFATKGAVAALFSRVALYNGDYERVVAESQKAINSGIASFPNAEQLEASWRSERHPESFFEIPFATPDNVGSNESLRATFMTRTTVESTATASHGNVVLSEDLLAQFSETDGRRAFIQSGLGANRAFFEINKFASKNGVPNLDNVPVIRYAEVLLNRAEAHAALNQTAAANAELNKIRTRANLAAVNLQGDALKAEILQQRRLEFAFEGHRFFDLKRLGMPIVKESETIAFEDLRILSRIPVREVEINTNLKQNFGY</sequence>
<dbReference type="Pfam" id="PF07980">
    <property type="entry name" value="SusD_RagB"/>
    <property type="match status" value="1"/>
</dbReference>
<reference evidence="9" key="1">
    <citation type="journal article" date="2019" name="Int. J. Syst. Evol. Microbiol.">
        <title>The Global Catalogue of Microorganisms (GCM) 10K type strain sequencing project: providing services to taxonomists for standard genome sequencing and annotation.</title>
        <authorList>
            <consortium name="The Broad Institute Genomics Platform"/>
            <consortium name="The Broad Institute Genome Sequencing Center for Infectious Disease"/>
            <person name="Wu L."/>
            <person name="Ma J."/>
        </authorList>
    </citation>
    <scope>NUCLEOTIDE SEQUENCE [LARGE SCALE GENOMIC DNA]</scope>
    <source>
        <strain evidence="9">KCTC 42247</strain>
    </source>
</reference>
<keyword evidence="9" id="KW-1185">Reference proteome</keyword>
<evidence type="ECO:0000256" key="3">
    <source>
        <dbReference type="ARBA" id="ARBA00022729"/>
    </source>
</evidence>
<evidence type="ECO:0000313" key="9">
    <source>
        <dbReference type="Proteomes" id="UP001597418"/>
    </source>
</evidence>
<name>A0ABW5UGW6_9SPHI</name>
<evidence type="ECO:0000256" key="2">
    <source>
        <dbReference type="ARBA" id="ARBA00006275"/>
    </source>
</evidence>
<comment type="similarity">
    <text evidence="2">Belongs to the SusD family.</text>
</comment>
<evidence type="ECO:0000256" key="4">
    <source>
        <dbReference type="ARBA" id="ARBA00023136"/>
    </source>
</evidence>
<keyword evidence="5" id="KW-0998">Cell outer membrane</keyword>
<dbReference type="Proteomes" id="UP001597418">
    <property type="component" value="Unassembled WGS sequence"/>
</dbReference>
<evidence type="ECO:0000313" key="8">
    <source>
        <dbReference type="EMBL" id="MFD2743952.1"/>
    </source>
</evidence>
<evidence type="ECO:0000256" key="1">
    <source>
        <dbReference type="ARBA" id="ARBA00004442"/>
    </source>
</evidence>
<evidence type="ECO:0000259" key="6">
    <source>
        <dbReference type="Pfam" id="PF07980"/>
    </source>
</evidence>
<accession>A0ABW5UGW6</accession>
<proteinExistence type="inferred from homology"/>
<dbReference type="Gene3D" id="1.25.40.390">
    <property type="match status" value="1"/>
</dbReference>
<comment type="caution">
    <text evidence="8">The sequence shown here is derived from an EMBL/GenBank/DDBJ whole genome shotgun (WGS) entry which is preliminary data.</text>
</comment>
<keyword evidence="4" id="KW-0472">Membrane</keyword>
<evidence type="ECO:0000259" key="7">
    <source>
        <dbReference type="Pfam" id="PF14322"/>
    </source>
</evidence>
<dbReference type="CDD" id="cd08977">
    <property type="entry name" value="SusD"/>
    <property type="match status" value="1"/>
</dbReference>
<dbReference type="Pfam" id="PF14322">
    <property type="entry name" value="SusD-like_3"/>
    <property type="match status" value="1"/>
</dbReference>
<dbReference type="InterPro" id="IPR011990">
    <property type="entry name" value="TPR-like_helical_dom_sf"/>
</dbReference>
<feature type="domain" description="SusD-like N-terminal" evidence="7">
    <location>
        <begin position="2"/>
        <end position="208"/>
    </location>
</feature>
<dbReference type="SUPFAM" id="SSF48452">
    <property type="entry name" value="TPR-like"/>
    <property type="match status" value="1"/>
</dbReference>
<protein>
    <submittedName>
        <fullName evidence="8">RagB/SusD family nutrient uptake outer membrane protein</fullName>
    </submittedName>
</protein>
<keyword evidence="3" id="KW-0732">Signal</keyword>
<dbReference type="EMBL" id="JBHUMB010000014">
    <property type="protein sequence ID" value="MFD2743952.1"/>
    <property type="molecule type" value="Genomic_DNA"/>
</dbReference>
<dbReference type="InterPro" id="IPR012944">
    <property type="entry name" value="SusD_RagB_dom"/>
</dbReference>
<feature type="domain" description="RagB/SusD" evidence="6">
    <location>
        <begin position="327"/>
        <end position="408"/>
    </location>
</feature>
<gene>
    <name evidence="8" type="ORF">ACFSQ6_11165</name>
</gene>